<feature type="transmembrane region" description="Helical" evidence="5">
    <location>
        <begin position="253"/>
        <end position="276"/>
    </location>
</feature>
<evidence type="ECO:0000256" key="4">
    <source>
        <dbReference type="ARBA" id="ARBA00023136"/>
    </source>
</evidence>
<dbReference type="Pfam" id="PF13520">
    <property type="entry name" value="AA_permease_2"/>
    <property type="match status" value="1"/>
</dbReference>
<feature type="transmembrane region" description="Helical" evidence="5">
    <location>
        <begin position="409"/>
        <end position="430"/>
    </location>
</feature>
<keyword evidence="2 5" id="KW-0812">Transmembrane</keyword>
<comment type="subcellular location">
    <subcellularLocation>
        <location evidence="1">Membrane</location>
        <topology evidence="1">Multi-pass membrane protein</topology>
    </subcellularLocation>
</comment>
<feature type="transmembrane region" description="Helical" evidence="5">
    <location>
        <begin position="181"/>
        <end position="199"/>
    </location>
</feature>
<gene>
    <name evidence="6" type="primary">LOC115156666</name>
</gene>
<feature type="transmembrane region" description="Helical" evidence="5">
    <location>
        <begin position="348"/>
        <end position="367"/>
    </location>
</feature>
<dbReference type="GeneTree" id="ENSGT00940000164654"/>
<feature type="transmembrane region" description="Helical" evidence="5">
    <location>
        <begin position="302"/>
        <end position="328"/>
    </location>
</feature>
<feature type="transmembrane region" description="Helical" evidence="5">
    <location>
        <begin position="436"/>
        <end position="456"/>
    </location>
</feature>
<reference evidence="6" key="2">
    <citation type="submission" date="2025-09" db="UniProtKB">
        <authorList>
            <consortium name="Ensembl"/>
        </authorList>
    </citation>
    <scope>IDENTIFICATION</scope>
</reference>
<feature type="transmembrane region" description="Helical" evidence="5">
    <location>
        <begin position="379"/>
        <end position="397"/>
    </location>
</feature>
<dbReference type="Gene3D" id="1.20.1740.10">
    <property type="entry name" value="Amino acid/polyamine transporter I"/>
    <property type="match status" value="1"/>
</dbReference>
<dbReference type="InterPro" id="IPR002293">
    <property type="entry name" value="AA/rel_permease1"/>
</dbReference>
<feature type="transmembrane region" description="Helical" evidence="5">
    <location>
        <begin position="29"/>
        <end position="49"/>
    </location>
</feature>
<evidence type="ECO:0000256" key="3">
    <source>
        <dbReference type="ARBA" id="ARBA00022989"/>
    </source>
</evidence>
<protein>
    <submittedName>
        <fullName evidence="6">Y+L amino acid transporter 2-like</fullName>
    </submittedName>
</protein>
<name>A0A674EUZ7_SALTR</name>
<dbReference type="GO" id="GO:0015179">
    <property type="term" value="F:L-amino acid transmembrane transporter activity"/>
    <property type="evidence" value="ECO:0007669"/>
    <property type="project" value="TreeGrafter"/>
</dbReference>
<proteinExistence type="predicted"/>
<feature type="transmembrane region" description="Helical" evidence="5">
    <location>
        <begin position="149"/>
        <end position="169"/>
    </location>
</feature>
<sequence>MPCCENEMVGGRTMIDFIIQVSMQMKREISLPNGICLIVGNMIGSGIFVSPKGVLMHSGSYGLSLVIWALGGIFSVFGALCYAELGTTITKSGASYAYILESFGGFLAFIRLWTSILLIEPASQAVISLTFANYLVEAWYPTCQPPYDAIRLIAAACICMLIFVNCAYVKWGTMVQDLFTYAKLMSLILIIIIGIMKIAKGETQNFQNPFEGSSTEPGPIALALYSALFSYSGWDTLNFVTEEIQNPERNLPLAIAISMPIVTIIYLLTNVAYYVALDMPSLLASDAVAVTFGNAVLGPFKWIIPISVAMSCYGGLNASIIAASRLFFVGAREGHLPNSLSMIQAERYTPVPALIFNGLMGLIFLCVEDVFQLINYFSFSYWLYVGLSVAGLIYLRFTQPDRHRPVKLSLFFPFVYCLCSLFLVIVPLYGDTINSLIGIGIALSGVPVYYVAIYLPEDRRPKFICRLNGKDQSCRHTDTGLISQRHFKTPSGLESTLNGNVFFESAF</sequence>
<evidence type="ECO:0000256" key="1">
    <source>
        <dbReference type="ARBA" id="ARBA00004141"/>
    </source>
</evidence>
<dbReference type="AlphaFoldDB" id="A0A674EUZ7"/>
<dbReference type="PIRSF" id="PIRSF006060">
    <property type="entry name" value="AA_transporter"/>
    <property type="match status" value="1"/>
</dbReference>
<feature type="transmembrane region" description="Helical" evidence="5">
    <location>
        <begin position="219"/>
        <end position="241"/>
    </location>
</feature>
<evidence type="ECO:0000313" key="7">
    <source>
        <dbReference type="Proteomes" id="UP000472277"/>
    </source>
</evidence>
<evidence type="ECO:0000313" key="6">
    <source>
        <dbReference type="Ensembl" id="ENSSTUP00000111790.1"/>
    </source>
</evidence>
<dbReference type="PANTHER" id="PTHR11785">
    <property type="entry name" value="AMINO ACID TRANSPORTER"/>
    <property type="match status" value="1"/>
</dbReference>
<reference evidence="6" key="1">
    <citation type="submission" date="2025-08" db="UniProtKB">
        <authorList>
            <consortium name="Ensembl"/>
        </authorList>
    </citation>
    <scope>IDENTIFICATION</scope>
</reference>
<dbReference type="InterPro" id="IPR050598">
    <property type="entry name" value="AminoAcid_Transporter"/>
</dbReference>
<feature type="transmembrane region" description="Helical" evidence="5">
    <location>
        <begin position="95"/>
        <end position="119"/>
    </location>
</feature>
<keyword evidence="3 5" id="KW-1133">Transmembrane helix</keyword>
<keyword evidence="4 5" id="KW-0472">Membrane</keyword>
<organism evidence="6 7">
    <name type="scientific">Salmo trutta</name>
    <name type="common">Brown trout</name>
    <dbReference type="NCBI Taxonomy" id="8032"/>
    <lineage>
        <taxon>Eukaryota</taxon>
        <taxon>Metazoa</taxon>
        <taxon>Chordata</taxon>
        <taxon>Craniata</taxon>
        <taxon>Vertebrata</taxon>
        <taxon>Euteleostomi</taxon>
        <taxon>Actinopterygii</taxon>
        <taxon>Neopterygii</taxon>
        <taxon>Teleostei</taxon>
        <taxon>Protacanthopterygii</taxon>
        <taxon>Salmoniformes</taxon>
        <taxon>Salmonidae</taxon>
        <taxon>Salmoninae</taxon>
        <taxon>Salmo</taxon>
    </lineage>
</organism>
<evidence type="ECO:0000256" key="2">
    <source>
        <dbReference type="ARBA" id="ARBA00022692"/>
    </source>
</evidence>
<evidence type="ECO:0000256" key="5">
    <source>
        <dbReference type="SAM" id="Phobius"/>
    </source>
</evidence>
<dbReference type="Proteomes" id="UP000472277">
    <property type="component" value="Chromosome 21"/>
</dbReference>
<dbReference type="Ensembl" id="ENSSTUT00000119656.1">
    <property type="protein sequence ID" value="ENSSTUP00000111790.1"/>
    <property type="gene ID" value="ENSSTUG00000049447.1"/>
</dbReference>
<dbReference type="PANTHER" id="PTHR11785:SF213">
    <property type="entry name" value="Y+L AMINO ACID TRANSPORTER 2"/>
    <property type="match status" value="1"/>
</dbReference>
<accession>A0A674EUZ7</accession>
<feature type="transmembrane region" description="Helical" evidence="5">
    <location>
        <begin position="61"/>
        <end position="83"/>
    </location>
</feature>
<dbReference type="GO" id="GO:0005886">
    <property type="term" value="C:plasma membrane"/>
    <property type="evidence" value="ECO:0007669"/>
    <property type="project" value="UniProtKB-SubCell"/>
</dbReference>
<keyword evidence="7" id="KW-1185">Reference proteome</keyword>